<accession>A0A0F9FE36</accession>
<dbReference type="InterPro" id="IPR010985">
    <property type="entry name" value="Ribbon_hlx_hlx"/>
</dbReference>
<dbReference type="EMBL" id="LAZR01021676">
    <property type="protein sequence ID" value="KKL84513.1"/>
    <property type="molecule type" value="Genomic_DNA"/>
</dbReference>
<protein>
    <submittedName>
        <fullName evidence="1">Uncharacterized protein</fullName>
    </submittedName>
</protein>
<dbReference type="SUPFAM" id="SSF47598">
    <property type="entry name" value="Ribbon-helix-helix"/>
    <property type="match status" value="1"/>
</dbReference>
<name>A0A0F9FE36_9ZZZZ</name>
<gene>
    <name evidence="1" type="ORF">LCGC14_1963950</name>
</gene>
<evidence type="ECO:0000313" key="1">
    <source>
        <dbReference type="EMBL" id="KKL84513.1"/>
    </source>
</evidence>
<comment type="caution">
    <text evidence="1">The sequence shown here is derived from an EMBL/GenBank/DDBJ whole genome shotgun (WGS) entry which is preliminary data.</text>
</comment>
<reference evidence="1" key="1">
    <citation type="journal article" date="2015" name="Nature">
        <title>Complex archaea that bridge the gap between prokaryotes and eukaryotes.</title>
        <authorList>
            <person name="Spang A."/>
            <person name="Saw J.H."/>
            <person name="Jorgensen S.L."/>
            <person name="Zaremba-Niedzwiedzka K."/>
            <person name="Martijn J."/>
            <person name="Lind A.E."/>
            <person name="van Eijk R."/>
            <person name="Schleper C."/>
            <person name="Guy L."/>
            <person name="Ettema T.J."/>
        </authorList>
    </citation>
    <scope>NUCLEOTIDE SEQUENCE</scope>
</reference>
<proteinExistence type="predicted"/>
<dbReference type="GO" id="GO:0006355">
    <property type="term" value="P:regulation of DNA-templated transcription"/>
    <property type="evidence" value="ECO:0007669"/>
    <property type="project" value="InterPro"/>
</dbReference>
<dbReference type="AlphaFoldDB" id="A0A0F9FE36"/>
<sequence length="95" mass="11293">MPEIKELEGYVRHGPRAKRWKDIPFGQVGPALTRVNLYIYKQDHQSIEELVSFGFYNNKSEAIRHYIKNGVQDDLNHKKILDFMEKNRAKVSQYR</sequence>
<organism evidence="1">
    <name type="scientific">marine sediment metagenome</name>
    <dbReference type="NCBI Taxonomy" id="412755"/>
    <lineage>
        <taxon>unclassified sequences</taxon>
        <taxon>metagenomes</taxon>
        <taxon>ecological metagenomes</taxon>
    </lineage>
</organism>